<gene>
    <name evidence="2" type="ORF">FRACA_930001</name>
</gene>
<evidence type="ECO:0000313" key="3">
    <source>
        <dbReference type="Proteomes" id="UP000234331"/>
    </source>
</evidence>
<dbReference type="EMBL" id="FZMO01000562">
    <property type="protein sequence ID" value="SNQ52136.1"/>
    <property type="molecule type" value="Genomic_DNA"/>
</dbReference>
<accession>A0A2I2L2I0</accession>
<feature type="compositionally biased region" description="Basic and acidic residues" evidence="1">
    <location>
        <begin position="23"/>
        <end position="37"/>
    </location>
</feature>
<reference evidence="2 3" key="1">
    <citation type="submission" date="2017-06" db="EMBL/GenBank/DDBJ databases">
        <authorList>
            <person name="Kim H.J."/>
            <person name="Triplett B.A."/>
        </authorList>
    </citation>
    <scope>NUCLEOTIDE SEQUENCE [LARGE SCALE GENOMIC DNA]</scope>
    <source>
        <strain evidence="2">FRACA_ARgP5</strain>
    </source>
</reference>
<name>A0A2I2L2I0_9ACTN</name>
<protein>
    <submittedName>
        <fullName evidence="2">Uncharacterized protein</fullName>
    </submittedName>
</protein>
<dbReference type="Proteomes" id="UP000234331">
    <property type="component" value="Unassembled WGS sequence"/>
</dbReference>
<keyword evidence="3" id="KW-1185">Reference proteome</keyword>
<proteinExistence type="predicted"/>
<evidence type="ECO:0000256" key="1">
    <source>
        <dbReference type="SAM" id="MobiDB-lite"/>
    </source>
</evidence>
<sequence length="117" mass="12957">MIVRVDAGPSRRGDRAVGITRDGGSRRAMDSDDRGDQRSGAAGRLGRRTIRAGAVGLKRVNTGEARRMDESRPVVTEMHPQGFLPVSWTTILAHPMSWIYRCPQPKRGRHTPLVVSR</sequence>
<organism evidence="2 3">
    <name type="scientific">Frankia canadensis</name>
    <dbReference type="NCBI Taxonomy" id="1836972"/>
    <lineage>
        <taxon>Bacteria</taxon>
        <taxon>Bacillati</taxon>
        <taxon>Actinomycetota</taxon>
        <taxon>Actinomycetes</taxon>
        <taxon>Frankiales</taxon>
        <taxon>Frankiaceae</taxon>
        <taxon>Frankia</taxon>
    </lineage>
</organism>
<feature type="region of interest" description="Disordered" evidence="1">
    <location>
        <begin position="1"/>
        <end position="48"/>
    </location>
</feature>
<dbReference type="AlphaFoldDB" id="A0A2I2L2I0"/>
<evidence type="ECO:0000313" key="2">
    <source>
        <dbReference type="EMBL" id="SNQ52136.1"/>
    </source>
</evidence>